<comment type="caution">
    <text evidence="2">The sequence shown here is derived from an EMBL/GenBank/DDBJ whole genome shotgun (WGS) entry which is preliminary data.</text>
</comment>
<keyword evidence="3" id="KW-1185">Reference proteome</keyword>
<dbReference type="AlphaFoldDB" id="A0AAV7P3C4"/>
<evidence type="ECO:0000256" key="1">
    <source>
        <dbReference type="SAM" id="MobiDB-lite"/>
    </source>
</evidence>
<sequence length="87" mass="8851">MEHAPRLNVAARRSAPGQLVRPNAAPRGGPQLLPCGPGPALMLRETARAAHQAAKVRVGSQSPRGRLVIVSAAVPRGATASGHPGVV</sequence>
<feature type="region of interest" description="Disordered" evidence="1">
    <location>
        <begin position="1"/>
        <end position="30"/>
    </location>
</feature>
<organism evidence="2 3">
    <name type="scientific">Pleurodeles waltl</name>
    <name type="common">Iberian ribbed newt</name>
    <dbReference type="NCBI Taxonomy" id="8319"/>
    <lineage>
        <taxon>Eukaryota</taxon>
        <taxon>Metazoa</taxon>
        <taxon>Chordata</taxon>
        <taxon>Craniata</taxon>
        <taxon>Vertebrata</taxon>
        <taxon>Euteleostomi</taxon>
        <taxon>Amphibia</taxon>
        <taxon>Batrachia</taxon>
        <taxon>Caudata</taxon>
        <taxon>Salamandroidea</taxon>
        <taxon>Salamandridae</taxon>
        <taxon>Pleurodelinae</taxon>
        <taxon>Pleurodeles</taxon>
    </lineage>
</organism>
<name>A0AAV7P3C4_PLEWA</name>
<dbReference type="Proteomes" id="UP001066276">
    <property type="component" value="Chromosome 7"/>
</dbReference>
<proteinExistence type="predicted"/>
<evidence type="ECO:0000313" key="3">
    <source>
        <dbReference type="Proteomes" id="UP001066276"/>
    </source>
</evidence>
<dbReference type="EMBL" id="JANPWB010000011">
    <property type="protein sequence ID" value="KAJ1122841.1"/>
    <property type="molecule type" value="Genomic_DNA"/>
</dbReference>
<gene>
    <name evidence="2" type="ORF">NDU88_001314</name>
</gene>
<accession>A0AAV7P3C4</accession>
<evidence type="ECO:0000313" key="2">
    <source>
        <dbReference type="EMBL" id="KAJ1122841.1"/>
    </source>
</evidence>
<protein>
    <submittedName>
        <fullName evidence="2">Uncharacterized protein</fullName>
    </submittedName>
</protein>
<reference evidence="2" key="1">
    <citation type="journal article" date="2022" name="bioRxiv">
        <title>Sequencing and chromosome-scale assembly of the giantPleurodeles waltlgenome.</title>
        <authorList>
            <person name="Brown T."/>
            <person name="Elewa A."/>
            <person name="Iarovenko S."/>
            <person name="Subramanian E."/>
            <person name="Araus A.J."/>
            <person name="Petzold A."/>
            <person name="Susuki M."/>
            <person name="Suzuki K.-i.T."/>
            <person name="Hayashi T."/>
            <person name="Toyoda A."/>
            <person name="Oliveira C."/>
            <person name="Osipova E."/>
            <person name="Leigh N.D."/>
            <person name="Simon A."/>
            <person name="Yun M.H."/>
        </authorList>
    </citation>
    <scope>NUCLEOTIDE SEQUENCE</scope>
    <source>
        <strain evidence="2">20211129_DDA</strain>
        <tissue evidence="2">Liver</tissue>
    </source>
</reference>